<gene>
    <name evidence="1" type="ordered locus">BCE_4573</name>
</gene>
<name>Q72ZU4_BACC1</name>
<accession>Q72ZU4</accession>
<evidence type="ECO:0000313" key="1">
    <source>
        <dbReference type="EMBL" id="AAS43474.1"/>
    </source>
</evidence>
<evidence type="ECO:0000313" key="2">
    <source>
        <dbReference type="Proteomes" id="UP000002527"/>
    </source>
</evidence>
<protein>
    <submittedName>
        <fullName evidence="1">Uncharacterized protein</fullName>
    </submittedName>
</protein>
<dbReference type="KEGG" id="bca:BCE_4573"/>
<dbReference type="Proteomes" id="UP000002527">
    <property type="component" value="Chromosome"/>
</dbReference>
<sequence length="30" mass="3363">MIYMALLELYVIYGAVVLDFIEGIAEKGVE</sequence>
<dbReference type="EMBL" id="AE017194">
    <property type="protein sequence ID" value="AAS43474.1"/>
    <property type="molecule type" value="Genomic_DNA"/>
</dbReference>
<proteinExistence type="predicted"/>
<reference evidence="1 2" key="1">
    <citation type="journal article" date="2004" name="Nucleic Acids Res.">
        <title>The genome sequence of Bacillus cereus ATCC 10987 reveals metabolic adaptations and a large plasmid related to Bacillus anthracis pXO1.</title>
        <authorList>
            <person name="Rasko D.A."/>
            <person name="Ravel J."/>
            <person name="Okstad O.A."/>
            <person name="Helgason E."/>
            <person name="Cer R.Z."/>
            <person name="Jiang L."/>
            <person name="Shores K.A."/>
            <person name="Fouts D.E."/>
            <person name="Tourasse N.J."/>
            <person name="Angiuoli S.V."/>
            <person name="Kolonay J."/>
            <person name="Nelson W.C."/>
            <person name="Kolsto A.-B."/>
            <person name="Fraser C.M."/>
            <person name="Read T.D."/>
        </authorList>
    </citation>
    <scope>NUCLEOTIDE SEQUENCE [LARGE SCALE GENOMIC DNA]</scope>
    <source>
        <strain evidence="2">ATCC 10987 / NRS 248</strain>
    </source>
</reference>
<dbReference type="AlphaFoldDB" id="Q72ZU4"/>
<dbReference type="HOGENOM" id="CLU_3401944_0_0_9"/>
<organism evidence="1 2">
    <name type="scientific">Bacillus cereus (strain ATCC 10987 / NRS 248)</name>
    <dbReference type="NCBI Taxonomy" id="222523"/>
    <lineage>
        <taxon>Bacteria</taxon>
        <taxon>Bacillati</taxon>
        <taxon>Bacillota</taxon>
        <taxon>Bacilli</taxon>
        <taxon>Bacillales</taxon>
        <taxon>Bacillaceae</taxon>
        <taxon>Bacillus</taxon>
        <taxon>Bacillus cereus group</taxon>
    </lineage>
</organism>